<gene>
    <name evidence="3" type="ORF">CYMTET_21013</name>
</gene>
<keyword evidence="2" id="KW-0472">Membrane</keyword>
<dbReference type="PANTHER" id="PTHR11319:SF35">
    <property type="entry name" value="OUTER MEMBRANE PROTEIN PMPC-RELATED"/>
    <property type="match status" value="1"/>
</dbReference>
<dbReference type="EMBL" id="LGRX02010298">
    <property type="protein sequence ID" value="KAK3270593.1"/>
    <property type="molecule type" value="Genomic_DNA"/>
</dbReference>
<feature type="region of interest" description="Disordered" evidence="1">
    <location>
        <begin position="356"/>
        <end position="391"/>
    </location>
</feature>
<organism evidence="3 4">
    <name type="scientific">Cymbomonas tetramitiformis</name>
    <dbReference type="NCBI Taxonomy" id="36881"/>
    <lineage>
        <taxon>Eukaryota</taxon>
        <taxon>Viridiplantae</taxon>
        <taxon>Chlorophyta</taxon>
        <taxon>Pyramimonadophyceae</taxon>
        <taxon>Pyramimonadales</taxon>
        <taxon>Pyramimonadaceae</taxon>
        <taxon>Cymbomonas</taxon>
    </lineage>
</organism>
<feature type="region of interest" description="Disordered" evidence="1">
    <location>
        <begin position="586"/>
        <end position="606"/>
    </location>
</feature>
<keyword evidence="4" id="KW-1185">Reference proteome</keyword>
<feature type="transmembrane region" description="Helical" evidence="2">
    <location>
        <begin position="929"/>
        <end position="947"/>
    </location>
</feature>
<keyword evidence="2" id="KW-0812">Transmembrane</keyword>
<accession>A0AAE0G3F4</accession>
<evidence type="ECO:0000256" key="2">
    <source>
        <dbReference type="SAM" id="Phobius"/>
    </source>
</evidence>
<protein>
    <submittedName>
        <fullName evidence="3">Uncharacterized protein</fullName>
    </submittedName>
</protein>
<evidence type="ECO:0000313" key="3">
    <source>
        <dbReference type="EMBL" id="KAK3270593.1"/>
    </source>
</evidence>
<dbReference type="AlphaFoldDB" id="A0AAE0G3F4"/>
<reference evidence="3 4" key="1">
    <citation type="journal article" date="2015" name="Genome Biol. Evol.">
        <title>Comparative Genomics of a Bacterivorous Green Alga Reveals Evolutionary Causalities and Consequences of Phago-Mixotrophic Mode of Nutrition.</title>
        <authorList>
            <person name="Burns J.A."/>
            <person name="Paasch A."/>
            <person name="Narechania A."/>
            <person name="Kim E."/>
        </authorList>
    </citation>
    <scope>NUCLEOTIDE SEQUENCE [LARGE SCALE GENOMIC DNA]</scope>
    <source>
        <strain evidence="3 4">PLY_AMNH</strain>
    </source>
</reference>
<keyword evidence="2" id="KW-1133">Transmembrane helix</keyword>
<feature type="transmembrane region" description="Helical" evidence="2">
    <location>
        <begin position="866"/>
        <end position="884"/>
    </location>
</feature>
<sequence length="989" mass="108958">MTVEGSPGTECQLAFTPSEPSWSFVMLNVSVAFCSRGEWYDEATLRCRACPEGSIKFSNTSKECTECNVDGLKCLGGNEFLVEDGYWIPSKWLQSNCGDDDPDCLLMKVYECEKDTGTCVTEAPRSNVDGLMYIAEDLLCSASSDVNTVLCASCAYGKTRNWFTYECVDCPGQIGIWLQVMGVALAMLAFIGGLFRFRNLLQQSLQDAVMTSLTSSLFGKALLEVLLGHCQVMSQTNMLYPASSIPNSLQASLLPTTAVNLPILNWLQLGCLFYWTGFPQSSQPGFYAQHNVTTVVVIAMQAAFLRSLQSFVFKQVTVIDYVAQRATKFTTKGLQRIESTVRRGSHLFFNGLAAAATPERPPNSRGSGDHHHPAPPVPRHVSEPQDASSGQEAIWEQNPLNQQHQELADYEEAPGLELADNEGEEGAFSVASRGVDRDMGIWAPASDELEHGAVPLEGAPLDGLPSGQRDRLDETVAMEPDSDTESAILAAHEPAVELTAPPADLAAETFAEPWDFSHLMAELSPRSKETAAGLSTLGPMKLGKAPERQKVAFHNVCSMPTSAATAHSAAALEDLASVMIGVDADEADDALPPSTPSLPLHREGESQSLEDWDLEARKESVSGETVQQGVSTVGIILSLLLNLLHPSCATISFQMFNCMEIYYTEDATWWLQPDLTIQCYTTQWYIHAGVSVFVITVYVIGFPLILILGPMLLEEFVKVTCADSGEVFYIEMEKLQEGHYHAAPSLSSALLRPSAKSLKRMWTSFKKMSFKRRASKHKSCKTLPEHGFVVTHKNERRELLPVIYKSSEGVLEIETMMSHPNVLGTIGLYFVIYKPEYRAFAGYHMIFKVLQTSAVVSVSQLCPEVAVLYAILVTAIFMCIDAYVGPYLQPRVNLFQALFHGAQVQTLVLVAAREATAGIDSSFMDLTGIYVGLVHCALFGAVLYYLFMEYKTLVAVRLQKVLKSNLLRGTMIRNYSERSRRHKQQFNVE</sequence>
<feature type="transmembrane region" description="Helical" evidence="2">
    <location>
        <begin position="684"/>
        <end position="708"/>
    </location>
</feature>
<dbReference type="PANTHER" id="PTHR11319">
    <property type="entry name" value="G PROTEIN-COUPLED RECEPTOR-RELATED"/>
    <property type="match status" value="1"/>
</dbReference>
<proteinExistence type="predicted"/>
<dbReference type="Proteomes" id="UP001190700">
    <property type="component" value="Unassembled WGS sequence"/>
</dbReference>
<evidence type="ECO:0000313" key="4">
    <source>
        <dbReference type="Proteomes" id="UP001190700"/>
    </source>
</evidence>
<comment type="caution">
    <text evidence="3">The sequence shown here is derived from an EMBL/GenBank/DDBJ whole genome shotgun (WGS) entry which is preliminary data.</text>
</comment>
<name>A0AAE0G3F4_9CHLO</name>
<evidence type="ECO:0000256" key="1">
    <source>
        <dbReference type="SAM" id="MobiDB-lite"/>
    </source>
</evidence>